<comment type="similarity">
    <text evidence="1">Belongs to the LysR transcriptional regulatory family.</text>
</comment>
<reference evidence="6 7" key="1">
    <citation type="journal article" date="2018" name="Int. J. Syst. Evol. Microbiol.">
        <title>Uliginosibacterium sediminicola sp. nov., isolated from freshwater sediment.</title>
        <authorList>
            <person name="Hwang W.M."/>
            <person name="Kim S.M."/>
            <person name="Kang K."/>
            <person name="Ahn T.Y."/>
        </authorList>
    </citation>
    <scope>NUCLEOTIDE SEQUENCE [LARGE SCALE GENOMIC DNA]</scope>
    <source>
        <strain evidence="6 7">M1-21</strain>
    </source>
</reference>
<feature type="domain" description="HTH lysR-type" evidence="5">
    <location>
        <begin position="1"/>
        <end position="58"/>
    </location>
</feature>
<keyword evidence="3" id="KW-0238">DNA-binding</keyword>
<accession>A0ABU9Z181</accession>
<comment type="caution">
    <text evidence="6">The sequence shown here is derived from an EMBL/GenBank/DDBJ whole genome shotgun (WGS) entry which is preliminary data.</text>
</comment>
<dbReference type="EMBL" id="JBDIVE010000008">
    <property type="protein sequence ID" value="MEN3069706.1"/>
    <property type="molecule type" value="Genomic_DNA"/>
</dbReference>
<dbReference type="PROSITE" id="PS50931">
    <property type="entry name" value="HTH_LYSR"/>
    <property type="match status" value="1"/>
</dbReference>
<evidence type="ECO:0000256" key="4">
    <source>
        <dbReference type="ARBA" id="ARBA00023163"/>
    </source>
</evidence>
<dbReference type="Gene3D" id="1.10.10.10">
    <property type="entry name" value="Winged helix-like DNA-binding domain superfamily/Winged helix DNA-binding domain"/>
    <property type="match status" value="1"/>
</dbReference>
<dbReference type="Gene3D" id="3.40.190.10">
    <property type="entry name" value="Periplasmic binding protein-like II"/>
    <property type="match status" value="2"/>
</dbReference>
<sequence>MQVRWLEDFLSLADLRSFARAATQRNISQPSLSRHLQALEDWLGVELVDRREHGVQLTPAGRIFRGFAAEQLKRTYDMRTLLRGQAPAQQDAVRFAVAHTLSLTFFPRWLRGIKEQLGNVLARVSAVNVPEGVTALVEGAVDLLIIYHHPQLPALLDAERFPFVSLGVDRMLPFSAPREDGRPRYALPAQAGQPAPLLAYAPGSYLAHVVETILLAAAERAYLERSFDTHMSEALKAMIVEGHGLGWLPESCVAHERAEGHLVEAGTAQWRCSLEVRLYCARDNQNPLAQRIWSQCAAAPLA</sequence>
<evidence type="ECO:0000313" key="6">
    <source>
        <dbReference type="EMBL" id="MEN3069706.1"/>
    </source>
</evidence>
<evidence type="ECO:0000259" key="5">
    <source>
        <dbReference type="PROSITE" id="PS50931"/>
    </source>
</evidence>
<dbReference type="SUPFAM" id="SSF53850">
    <property type="entry name" value="Periplasmic binding protein-like II"/>
    <property type="match status" value="1"/>
</dbReference>
<gene>
    <name evidence="6" type="ORF">ABDB84_14560</name>
</gene>
<keyword evidence="7" id="KW-1185">Reference proteome</keyword>
<keyword evidence="4" id="KW-0804">Transcription</keyword>
<dbReference type="Proteomes" id="UP001410394">
    <property type="component" value="Unassembled WGS sequence"/>
</dbReference>
<dbReference type="InterPro" id="IPR036388">
    <property type="entry name" value="WH-like_DNA-bd_sf"/>
</dbReference>
<dbReference type="Pfam" id="PF03466">
    <property type="entry name" value="LysR_substrate"/>
    <property type="match status" value="1"/>
</dbReference>
<dbReference type="SUPFAM" id="SSF46785">
    <property type="entry name" value="Winged helix' DNA-binding domain"/>
    <property type="match status" value="1"/>
</dbReference>
<dbReference type="PRINTS" id="PR00039">
    <property type="entry name" value="HTHLYSR"/>
</dbReference>
<dbReference type="InterPro" id="IPR036390">
    <property type="entry name" value="WH_DNA-bd_sf"/>
</dbReference>
<dbReference type="Pfam" id="PF00126">
    <property type="entry name" value="HTH_1"/>
    <property type="match status" value="1"/>
</dbReference>
<protein>
    <submittedName>
        <fullName evidence="6">LysR family transcriptional regulator</fullName>
    </submittedName>
</protein>
<dbReference type="PANTHER" id="PTHR30126">
    <property type="entry name" value="HTH-TYPE TRANSCRIPTIONAL REGULATOR"/>
    <property type="match status" value="1"/>
</dbReference>
<evidence type="ECO:0000313" key="7">
    <source>
        <dbReference type="Proteomes" id="UP001410394"/>
    </source>
</evidence>
<dbReference type="InterPro" id="IPR000847">
    <property type="entry name" value="LysR_HTH_N"/>
</dbReference>
<organism evidence="6 7">
    <name type="scientific">Uliginosibacterium sediminicola</name>
    <dbReference type="NCBI Taxonomy" id="2024550"/>
    <lineage>
        <taxon>Bacteria</taxon>
        <taxon>Pseudomonadati</taxon>
        <taxon>Pseudomonadota</taxon>
        <taxon>Betaproteobacteria</taxon>
        <taxon>Rhodocyclales</taxon>
        <taxon>Zoogloeaceae</taxon>
        <taxon>Uliginosibacterium</taxon>
    </lineage>
</organism>
<name>A0ABU9Z181_9RHOO</name>
<evidence type="ECO:0000256" key="2">
    <source>
        <dbReference type="ARBA" id="ARBA00023015"/>
    </source>
</evidence>
<evidence type="ECO:0000256" key="1">
    <source>
        <dbReference type="ARBA" id="ARBA00009437"/>
    </source>
</evidence>
<evidence type="ECO:0000256" key="3">
    <source>
        <dbReference type="ARBA" id="ARBA00023125"/>
    </source>
</evidence>
<keyword evidence="2" id="KW-0805">Transcription regulation</keyword>
<dbReference type="InterPro" id="IPR005119">
    <property type="entry name" value="LysR_subst-bd"/>
</dbReference>
<dbReference type="RefSeq" id="WP_345920476.1">
    <property type="nucleotide sequence ID" value="NZ_JBDIVE010000008.1"/>
</dbReference>
<proteinExistence type="inferred from homology"/>
<dbReference type="PANTHER" id="PTHR30126:SF2">
    <property type="entry name" value="HTH-TYPE TRANSCRIPTIONAL REGULATOR YJIE"/>
    <property type="match status" value="1"/>
</dbReference>
<dbReference type="CDD" id="cd05466">
    <property type="entry name" value="PBP2_LTTR_substrate"/>
    <property type="match status" value="1"/>
</dbReference>